<keyword evidence="4" id="KW-1185">Reference proteome</keyword>
<dbReference type="GO" id="GO:0008017">
    <property type="term" value="F:microtubule binding"/>
    <property type="evidence" value="ECO:0007669"/>
    <property type="project" value="InterPro"/>
</dbReference>
<organism evidence="3 4">
    <name type="scientific">Actinidia rufa</name>
    <dbReference type="NCBI Taxonomy" id="165716"/>
    <lineage>
        <taxon>Eukaryota</taxon>
        <taxon>Viridiplantae</taxon>
        <taxon>Streptophyta</taxon>
        <taxon>Embryophyta</taxon>
        <taxon>Tracheophyta</taxon>
        <taxon>Spermatophyta</taxon>
        <taxon>Magnoliopsida</taxon>
        <taxon>eudicotyledons</taxon>
        <taxon>Gunneridae</taxon>
        <taxon>Pentapetalae</taxon>
        <taxon>asterids</taxon>
        <taxon>Ericales</taxon>
        <taxon>Actinidiaceae</taxon>
        <taxon>Actinidia</taxon>
    </lineage>
</organism>
<dbReference type="GO" id="GO:0000940">
    <property type="term" value="C:outer kinetochore"/>
    <property type="evidence" value="ECO:0007669"/>
    <property type="project" value="TreeGrafter"/>
</dbReference>
<dbReference type="PANTHER" id="PTHR28573:SF1">
    <property type="entry name" value="SPINDLE AND KINETOCHORE-ASSOCIATED PROTEIN 1"/>
    <property type="match status" value="1"/>
</dbReference>
<dbReference type="Proteomes" id="UP000585474">
    <property type="component" value="Unassembled WGS sequence"/>
</dbReference>
<dbReference type="Pfam" id="PF07160">
    <property type="entry name" value="SKA1"/>
    <property type="match status" value="1"/>
</dbReference>
<dbReference type="OrthoDB" id="5962at2759"/>
<name>A0A7J0FPW5_9ERIC</name>
<sequence length="402" mass="43504">MKERKSRIETCGGVGGCSQSPGGMPSCDTETFGSSLDAPAVVSLDRMQLGACSDASTAMSKKFRRTNYFLSPNMSRDHGLTITPRPNSGAVILPSLLNSNNLEVMAALPQTVLVFGSVLTELLLHSDSSVAVLALASSHCRARPSFELGTPTTLPLPRSSLWKAKPVANPLAVSVPPIIQDPQPTLAPILALTALGEVEPSLSEAPLLDKRKGKQLARGGEELPFGAHTLERSFHEWLQKLIEASLRQQKKLESMSAHVPSYLPERMTIINQETSKCWLPETSKPEHGLRSSNLEEEPAVLPKAGPRAPPVTTKMISGLKARVEEKKGRGSPLLWYITSEELDSLSSYMRGRLTLDKVNATINDMSAYAEANAQLITAPRKKLAESMLDRALVSTLFPGHTI</sequence>
<dbReference type="GO" id="GO:0007059">
    <property type="term" value="P:chromosome segregation"/>
    <property type="evidence" value="ECO:0007669"/>
    <property type="project" value="InterPro"/>
</dbReference>
<dbReference type="GO" id="GO:0000278">
    <property type="term" value="P:mitotic cell cycle"/>
    <property type="evidence" value="ECO:0007669"/>
    <property type="project" value="TreeGrafter"/>
</dbReference>
<evidence type="ECO:0000256" key="2">
    <source>
        <dbReference type="SAM" id="MobiDB-lite"/>
    </source>
</evidence>
<dbReference type="GO" id="GO:0051301">
    <property type="term" value="P:cell division"/>
    <property type="evidence" value="ECO:0007669"/>
    <property type="project" value="InterPro"/>
</dbReference>
<dbReference type="EMBL" id="BJWL01000014">
    <property type="protein sequence ID" value="GFZ00763.1"/>
    <property type="molecule type" value="Genomic_DNA"/>
</dbReference>
<dbReference type="InterPro" id="IPR042031">
    <property type="entry name" value="SKA1_MBD_sf"/>
</dbReference>
<feature type="region of interest" description="Disordered" evidence="2">
    <location>
        <begin position="280"/>
        <end position="309"/>
    </location>
</feature>
<comment type="caution">
    <text evidence="3">The sequence shown here is derived from an EMBL/GenBank/DDBJ whole genome shotgun (WGS) entry which is preliminary data.</text>
</comment>
<dbReference type="GO" id="GO:0072686">
    <property type="term" value="C:mitotic spindle"/>
    <property type="evidence" value="ECO:0007669"/>
    <property type="project" value="TreeGrafter"/>
</dbReference>
<dbReference type="GO" id="GO:0031110">
    <property type="term" value="P:regulation of microtubule polymerization or depolymerization"/>
    <property type="evidence" value="ECO:0007669"/>
    <property type="project" value="TreeGrafter"/>
</dbReference>
<reference evidence="3 4" key="1">
    <citation type="submission" date="2019-07" db="EMBL/GenBank/DDBJ databases">
        <title>De Novo Assembly of kiwifruit Actinidia rufa.</title>
        <authorList>
            <person name="Sugita-Konishi S."/>
            <person name="Sato K."/>
            <person name="Mori E."/>
            <person name="Abe Y."/>
            <person name="Kisaki G."/>
            <person name="Hamano K."/>
            <person name="Suezawa K."/>
            <person name="Otani M."/>
            <person name="Fukuda T."/>
            <person name="Manabe T."/>
            <person name="Gomi K."/>
            <person name="Tabuchi M."/>
            <person name="Akimitsu K."/>
            <person name="Kataoka I."/>
        </authorList>
    </citation>
    <scope>NUCLEOTIDE SEQUENCE [LARGE SCALE GENOMIC DNA]</scope>
    <source>
        <strain evidence="4">cv. Fuchu</strain>
    </source>
</reference>
<dbReference type="AlphaFoldDB" id="A0A7J0FPW5"/>
<proteinExistence type="inferred from homology"/>
<dbReference type="GO" id="GO:0005876">
    <property type="term" value="C:spindle microtubule"/>
    <property type="evidence" value="ECO:0007669"/>
    <property type="project" value="TreeGrafter"/>
</dbReference>
<dbReference type="InterPro" id="IPR009829">
    <property type="entry name" value="SKA1"/>
</dbReference>
<gene>
    <name evidence="3" type="ORF">Acr_14g0003980</name>
</gene>
<evidence type="ECO:0000313" key="3">
    <source>
        <dbReference type="EMBL" id="GFZ00763.1"/>
    </source>
</evidence>
<evidence type="ECO:0000256" key="1">
    <source>
        <dbReference type="ARBA" id="ARBA00006836"/>
    </source>
</evidence>
<dbReference type="PANTHER" id="PTHR28573">
    <property type="entry name" value="SPINDLE AND KINETOCHORE-ASSOCIATED PROTEIN 1"/>
    <property type="match status" value="1"/>
</dbReference>
<comment type="similarity">
    <text evidence="1">Belongs to the SKA1 family.</text>
</comment>
<accession>A0A7J0FPW5</accession>
<feature type="region of interest" description="Disordered" evidence="2">
    <location>
        <begin position="1"/>
        <end position="30"/>
    </location>
</feature>
<protein>
    <submittedName>
        <fullName evidence="3">Uncharacterized protein</fullName>
    </submittedName>
</protein>
<evidence type="ECO:0000313" key="4">
    <source>
        <dbReference type="Proteomes" id="UP000585474"/>
    </source>
</evidence>
<dbReference type="Gene3D" id="1.10.10.1890">
    <property type="entry name" value="Ska1 microtubule binding domain-like"/>
    <property type="match status" value="1"/>
</dbReference>